<feature type="compositionally biased region" description="Low complexity" evidence="1">
    <location>
        <begin position="685"/>
        <end position="696"/>
    </location>
</feature>
<protein>
    <submittedName>
        <fullName evidence="3">Alpha/beta hydrolase family protein</fullName>
    </submittedName>
</protein>
<name>I7LXQ1_TETTS</name>
<dbReference type="OrthoDB" id="10249433at2759"/>
<feature type="compositionally biased region" description="Low complexity" evidence="1">
    <location>
        <begin position="1174"/>
        <end position="1183"/>
    </location>
</feature>
<organism evidence="3 4">
    <name type="scientific">Tetrahymena thermophila (strain SB210)</name>
    <dbReference type="NCBI Taxonomy" id="312017"/>
    <lineage>
        <taxon>Eukaryota</taxon>
        <taxon>Sar</taxon>
        <taxon>Alveolata</taxon>
        <taxon>Ciliophora</taxon>
        <taxon>Intramacronucleata</taxon>
        <taxon>Oligohymenophorea</taxon>
        <taxon>Hymenostomatida</taxon>
        <taxon>Tetrahymenina</taxon>
        <taxon>Tetrahymenidae</taxon>
        <taxon>Tetrahymena</taxon>
    </lineage>
</organism>
<proteinExistence type="predicted"/>
<feature type="region of interest" description="Disordered" evidence="1">
    <location>
        <begin position="1049"/>
        <end position="1160"/>
    </location>
</feature>
<dbReference type="InterPro" id="IPR052920">
    <property type="entry name" value="DNA-binding_regulatory"/>
</dbReference>
<dbReference type="KEGG" id="tet:TTHERM_00765130"/>
<feature type="compositionally biased region" description="Low complexity" evidence="1">
    <location>
        <begin position="324"/>
        <end position="333"/>
    </location>
</feature>
<accession>I7LXQ1</accession>
<keyword evidence="4" id="KW-1185">Reference proteome</keyword>
<keyword evidence="3" id="KW-0378">Hydrolase</keyword>
<feature type="region of interest" description="Disordered" evidence="1">
    <location>
        <begin position="869"/>
        <end position="896"/>
    </location>
</feature>
<dbReference type="SUPFAM" id="SSF53474">
    <property type="entry name" value="alpha/beta-Hydrolases"/>
    <property type="match status" value="1"/>
</dbReference>
<feature type="region of interest" description="Disordered" evidence="1">
    <location>
        <begin position="673"/>
        <end position="698"/>
    </location>
</feature>
<feature type="compositionally biased region" description="Polar residues" evidence="1">
    <location>
        <begin position="525"/>
        <end position="536"/>
    </location>
</feature>
<dbReference type="InterPro" id="IPR022742">
    <property type="entry name" value="Hydrolase_4"/>
</dbReference>
<reference evidence="4" key="1">
    <citation type="journal article" date="2006" name="PLoS Biol.">
        <title>Macronuclear genome sequence of the ciliate Tetrahymena thermophila, a model eukaryote.</title>
        <authorList>
            <person name="Eisen J.A."/>
            <person name="Coyne R.S."/>
            <person name="Wu M."/>
            <person name="Wu D."/>
            <person name="Thiagarajan M."/>
            <person name="Wortman J.R."/>
            <person name="Badger J.H."/>
            <person name="Ren Q."/>
            <person name="Amedeo P."/>
            <person name="Jones K.M."/>
            <person name="Tallon L.J."/>
            <person name="Delcher A.L."/>
            <person name="Salzberg S.L."/>
            <person name="Silva J.C."/>
            <person name="Haas B.J."/>
            <person name="Majoros W.H."/>
            <person name="Farzad M."/>
            <person name="Carlton J.M."/>
            <person name="Smith R.K. Jr."/>
            <person name="Garg J."/>
            <person name="Pearlman R.E."/>
            <person name="Karrer K.M."/>
            <person name="Sun L."/>
            <person name="Manning G."/>
            <person name="Elde N.C."/>
            <person name="Turkewitz A.P."/>
            <person name="Asai D.J."/>
            <person name="Wilkes D.E."/>
            <person name="Wang Y."/>
            <person name="Cai H."/>
            <person name="Collins K."/>
            <person name="Stewart B.A."/>
            <person name="Lee S.R."/>
            <person name="Wilamowska K."/>
            <person name="Weinberg Z."/>
            <person name="Ruzzo W.L."/>
            <person name="Wloga D."/>
            <person name="Gaertig J."/>
            <person name="Frankel J."/>
            <person name="Tsao C.-C."/>
            <person name="Gorovsky M.A."/>
            <person name="Keeling P.J."/>
            <person name="Waller R.F."/>
            <person name="Patron N.J."/>
            <person name="Cherry J.M."/>
            <person name="Stover N.A."/>
            <person name="Krieger C.J."/>
            <person name="del Toro C."/>
            <person name="Ryder H.F."/>
            <person name="Williamson S.C."/>
            <person name="Barbeau R.A."/>
            <person name="Hamilton E.P."/>
            <person name="Orias E."/>
        </authorList>
    </citation>
    <scope>NUCLEOTIDE SEQUENCE [LARGE SCALE GENOMIC DNA]</scope>
    <source>
        <strain evidence="4">SB210</strain>
    </source>
</reference>
<feature type="compositionally biased region" description="Polar residues" evidence="1">
    <location>
        <begin position="1184"/>
        <end position="1195"/>
    </location>
</feature>
<dbReference type="PANTHER" id="PTHR43358">
    <property type="entry name" value="ALPHA/BETA-HYDROLASE"/>
    <property type="match status" value="1"/>
</dbReference>
<evidence type="ECO:0000313" key="3">
    <source>
        <dbReference type="EMBL" id="EAS05128.2"/>
    </source>
</evidence>
<feature type="domain" description="Serine aminopeptidase S33" evidence="2">
    <location>
        <begin position="88"/>
        <end position="165"/>
    </location>
</feature>
<dbReference type="STRING" id="312017.I7LXQ1"/>
<feature type="region of interest" description="Disordered" evidence="1">
    <location>
        <begin position="485"/>
        <end position="507"/>
    </location>
</feature>
<feature type="compositionally biased region" description="Low complexity" evidence="1">
    <location>
        <begin position="1220"/>
        <end position="1241"/>
    </location>
</feature>
<feature type="compositionally biased region" description="Low complexity" evidence="1">
    <location>
        <begin position="488"/>
        <end position="507"/>
    </location>
</feature>
<feature type="compositionally biased region" description="Low complexity" evidence="1">
    <location>
        <begin position="1123"/>
        <end position="1160"/>
    </location>
</feature>
<feature type="region of interest" description="Disordered" evidence="1">
    <location>
        <begin position="1208"/>
        <end position="1241"/>
    </location>
</feature>
<gene>
    <name evidence="3" type="ORF">TTHERM_00765130</name>
</gene>
<dbReference type="Proteomes" id="UP000009168">
    <property type="component" value="Unassembled WGS sequence"/>
</dbReference>
<dbReference type="Gene3D" id="3.40.50.1820">
    <property type="entry name" value="alpha/beta hydrolase"/>
    <property type="match status" value="1"/>
</dbReference>
<evidence type="ECO:0000256" key="1">
    <source>
        <dbReference type="SAM" id="MobiDB-lite"/>
    </source>
</evidence>
<feature type="compositionally biased region" description="Polar residues" evidence="1">
    <location>
        <begin position="1208"/>
        <end position="1219"/>
    </location>
</feature>
<feature type="compositionally biased region" description="Low complexity" evidence="1">
    <location>
        <begin position="537"/>
        <end position="561"/>
    </location>
</feature>
<dbReference type="eggNOG" id="KOG1552">
    <property type="taxonomic scope" value="Eukaryota"/>
</dbReference>
<dbReference type="RefSeq" id="XP_001025373.2">
    <property type="nucleotide sequence ID" value="XM_001025373.2"/>
</dbReference>
<feature type="compositionally biased region" description="Polar residues" evidence="1">
    <location>
        <begin position="869"/>
        <end position="889"/>
    </location>
</feature>
<evidence type="ECO:0000313" key="4">
    <source>
        <dbReference type="Proteomes" id="UP000009168"/>
    </source>
</evidence>
<dbReference type="Pfam" id="PF12146">
    <property type="entry name" value="Hydrolase_4"/>
    <property type="match status" value="1"/>
</dbReference>
<dbReference type="PANTHER" id="PTHR43358:SF4">
    <property type="entry name" value="ALPHA_BETA HYDROLASE FOLD-1 DOMAIN-CONTAINING PROTEIN"/>
    <property type="match status" value="1"/>
</dbReference>
<feature type="compositionally biased region" description="Polar residues" evidence="1">
    <location>
        <begin position="1089"/>
        <end position="1108"/>
    </location>
</feature>
<dbReference type="GO" id="GO:0016787">
    <property type="term" value="F:hydrolase activity"/>
    <property type="evidence" value="ECO:0007669"/>
    <property type="project" value="UniProtKB-KW"/>
</dbReference>
<feature type="region of interest" description="Disordered" evidence="1">
    <location>
        <begin position="525"/>
        <end position="561"/>
    </location>
</feature>
<dbReference type="EMBL" id="GG662407">
    <property type="protein sequence ID" value="EAS05128.2"/>
    <property type="molecule type" value="Genomic_DNA"/>
</dbReference>
<feature type="compositionally biased region" description="Low complexity" evidence="1">
    <location>
        <begin position="1057"/>
        <end position="1088"/>
    </location>
</feature>
<feature type="region of interest" description="Disordered" evidence="1">
    <location>
        <begin position="1174"/>
        <end position="1195"/>
    </location>
</feature>
<feature type="compositionally biased region" description="Polar residues" evidence="1">
    <location>
        <begin position="673"/>
        <end position="684"/>
    </location>
</feature>
<evidence type="ECO:0000259" key="2">
    <source>
        <dbReference type="Pfam" id="PF12146"/>
    </source>
</evidence>
<dbReference type="InterPro" id="IPR029058">
    <property type="entry name" value="AB_hydrolase_fold"/>
</dbReference>
<feature type="compositionally biased region" description="Polar residues" evidence="1">
    <location>
        <begin position="314"/>
        <end position="323"/>
    </location>
</feature>
<dbReference type="GeneID" id="7845472"/>
<dbReference type="InParanoid" id="I7LXQ1"/>
<feature type="region of interest" description="Disordered" evidence="1">
    <location>
        <begin position="310"/>
        <end position="333"/>
    </location>
</feature>
<sequence length="1521" mass="172024">MDIFKNYESLWKSIIRPTRQTYNTSDLGPQITLTQESREKVKRQDFELKNKLGLTLKCSYYEFIQRNTPQPCVVYLHCNSGSRLEGQLYVDYLINKGISVCIFDFAGSGQSEGEYISLGYYELGDVEIVVNYLKQNWQISKIGIWGRSMGAVTGLMYIQNNSSIICGCFDSPFSNFMKLASEIGAMKTGLPKFLIKGALSLIQSTILEKAKFNIEELDVLKNLEKASIPCLFVASKQDSFVKSHHTEKIQKNYKGENKLLYFDGDHHEQRPVKLVKQCCDFFEQNLIKNTTSDIPNQIKLQETTAAQQLNQQQFDQSSPLQGKTSSTQSHQQLQQNNTFNQQQALQRSRIKSVQAPNLVNHLQSSVERGNNSNNNLDFYNSVKEQKSNQYVQQVPSSQPLIQIPSNNNIVNQTIHHAHSRSSTPNIQINLERKFNNVISSEQKTSGPAAPMIPQTAISAFENKQVATFAYKNFDQKNSSRINSLHQTNVSSNSNNSNGNIFNFNQPTQTTNNPLNIVLLQDNNNTPSQQQFISNQLQSNQAEQSTNNNSQQNSTQHQQQRSFTVFGQQQHINILGNITNNSFYGRERSNTSFTGALDFYKEISNASNNQNSASNSNIKNIQNQAPQTPLNNNQNINCDTSIDFGQSKIGSTLNSATPSCNSLARQQNIQNNIFRQSSSPHGGNLQQQQFQQQQMQQANLSNNKSSNQYNLYKSQSLNVNENLVTGASNQGENSIIVKSIPINYGVSTTNGTISNHMKKDSKTQFEMLSQPQSVESSIHPSEVQNRFRATTMDIIQPQRNEYQQQMNDQCLTPQSNTFTTNNITYKINRPRIQNNISNQMNLQNLNEQTYQKQNIVKQNSLVPEELNSNNNSIPASSGNTTTILNNQGSGINSSFNQNRNNQIINQMNNNNKSSINANNHSIVSLNEQQTTTLVSPRQTNNISIVGSVMNLSSNNLLANIANNSQNTINNNNNSSTQNNTQSFNHYVRIGQQMNKECKNENSKISNAEGDNESIISCDSIIINKNLLINNSSSKKPGTMNHTPVVCVTTPHHMTKSTNNNQQQLQNSGRKVQQSFQQNNSKNLSQSSQKYCNTLPSKNIDSQINQGNNNKYDDFNCFTPRNKKNSNTNNGTNQKNGSEKVNSASNQKSKSNKNNNQQNSQNPTVNQFQILANNNMTSSNRNTNTQIQSSNSKTFSKQNTNNILQSNQNVENKNKQQSAQKNTNSTVTNQTGQTQNPQNSNFQQTFSQNDYINKVSHQKNQSKFDFKNKRSANNVPIQRVKFTKNENVSPFQQENYNSGGMFKNITNVKVNLFDIDCKSPTNNQQGNCFNQTQMNKQDQNSNQQYLDNFVTAPNQLQFQQNEDKNNGNSNNLSKDKQICNNSKLNETVEINNLSKQYENKLNQTLNVQEDSKKNRSSTTPTFKPDFIRNLQNTKVVHILSKNEEVIQQNYIQSKIGFSPFNQYQTPNALQNQASLAQQNNMQNYNLQNQYSNIYNNANQNQFKNGFNLQSNQINNIVYMNQFK</sequence>